<dbReference type="InterPro" id="IPR014362">
    <property type="entry name" value="Glu_DH"/>
</dbReference>
<comment type="caution">
    <text evidence="9">The sequence shown here is derived from an EMBL/GenBank/DDBJ whole genome shotgun (WGS) entry which is preliminary data.</text>
</comment>
<dbReference type="FunFam" id="3.40.50.10860:FF:000003">
    <property type="entry name" value="Glutamate dehydrogenase"/>
    <property type="match status" value="1"/>
</dbReference>
<feature type="binding site" evidence="5">
    <location>
        <position position="219"/>
    </location>
    <ligand>
        <name>NAD(+)</name>
        <dbReference type="ChEBI" id="CHEBI:57540"/>
    </ligand>
</feature>
<feature type="binding site" evidence="5">
    <location>
        <position position="92"/>
    </location>
    <ligand>
        <name>substrate</name>
    </ligand>
</feature>
<evidence type="ECO:0000259" key="8">
    <source>
        <dbReference type="SMART" id="SM00839"/>
    </source>
</evidence>
<dbReference type="GO" id="GO:0006538">
    <property type="term" value="P:L-glutamate catabolic process"/>
    <property type="evidence" value="ECO:0007669"/>
    <property type="project" value="TreeGrafter"/>
</dbReference>
<dbReference type="AlphaFoldDB" id="A0AAE4K071"/>
<dbReference type="PIRSF" id="PIRSF000185">
    <property type="entry name" value="Glu_DH"/>
    <property type="match status" value="1"/>
</dbReference>
<evidence type="ECO:0000256" key="2">
    <source>
        <dbReference type="ARBA" id="ARBA00023002"/>
    </source>
</evidence>
<feature type="binding site" evidence="5">
    <location>
        <position position="188"/>
    </location>
    <ligand>
        <name>NAD(+)</name>
        <dbReference type="ChEBI" id="CHEBI:57540"/>
    </ligand>
</feature>
<evidence type="ECO:0000313" key="10">
    <source>
        <dbReference type="Proteomes" id="UP001268256"/>
    </source>
</evidence>
<organism evidence="9 10">
    <name type="scientific">Pseudocalidococcus azoricus BACA0444</name>
    <dbReference type="NCBI Taxonomy" id="2918990"/>
    <lineage>
        <taxon>Bacteria</taxon>
        <taxon>Bacillati</taxon>
        <taxon>Cyanobacteriota</taxon>
        <taxon>Cyanophyceae</taxon>
        <taxon>Acaryochloridales</taxon>
        <taxon>Thermosynechococcaceae</taxon>
        <taxon>Pseudocalidococcus</taxon>
        <taxon>Pseudocalidococcus azoricus</taxon>
    </lineage>
</organism>
<dbReference type="PROSITE" id="PS00074">
    <property type="entry name" value="GLFV_DEHYDROGENASE"/>
    <property type="match status" value="1"/>
</dbReference>
<evidence type="ECO:0000256" key="6">
    <source>
        <dbReference type="PIRSR" id="PIRSR000185-3"/>
    </source>
</evidence>
<dbReference type="PANTHER" id="PTHR11606">
    <property type="entry name" value="GLUTAMATE DEHYDROGENASE"/>
    <property type="match status" value="1"/>
</dbReference>
<keyword evidence="10" id="KW-1185">Reference proteome</keyword>
<dbReference type="InterPro" id="IPR006097">
    <property type="entry name" value="Glu/Leu/Phe/Val/Trp_DH_dimer"/>
</dbReference>
<dbReference type="InterPro" id="IPR033524">
    <property type="entry name" value="Glu/Leu/Phe/Val_DH_AS"/>
</dbReference>
<dbReference type="SUPFAM" id="SSF53223">
    <property type="entry name" value="Aminoacid dehydrogenase-like, N-terminal domain"/>
    <property type="match status" value="1"/>
</dbReference>
<evidence type="ECO:0000256" key="5">
    <source>
        <dbReference type="PIRSR" id="PIRSR000185-2"/>
    </source>
</evidence>
<feature type="binding site" evidence="5">
    <location>
        <position position="68"/>
    </location>
    <ligand>
        <name>substrate</name>
    </ligand>
</feature>
<feature type="domain" description="Glutamate/phenylalanine/leucine/valine/L-tryptophan dehydrogenase C-terminal" evidence="8">
    <location>
        <begin position="181"/>
        <end position="420"/>
    </location>
</feature>
<keyword evidence="2 3" id="KW-0560">Oxidoreductase</keyword>
<dbReference type="PANTHER" id="PTHR11606:SF13">
    <property type="entry name" value="GLUTAMATE DEHYDROGENASE 1, MITOCHONDRIAL"/>
    <property type="match status" value="1"/>
</dbReference>
<gene>
    <name evidence="9" type="ORF">RIF25_12580</name>
</gene>
<evidence type="ECO:0000256" key="3">
    <source>
        <dbReference type="PIRNR" id="PIRNR000185"/>
    </source>
</evidence>
<keyword evidence="5" id="KW-0547">Nucleotide-binding</keyword>
<sequence length="429" mass="47020">MSGSQLSDAQIQLQRAMAHLDLPTDTRERLKYPKAAIRVAIPVRMDDGSLQIFQGYRVRYEDTRGPGKGGVRYHPHVTADEVESLAFWMTFKCAVMDLPFGGAKGGITVNPKALSVMELERLSRGYIDGIADFIGPDMDILAPDVYTNAMIMGWMMDQYSLIQRRISRGVVTGKPIAMGGSLGRNSATAKGAYTVINNVLPRYGYQPPNTTVAIQGFGNAGGILAELLFRSGYRVVAVSDSQGGIYAPEGLDIPSVKQYKETTRGLEAVYCAGSVCQRVDYQRITNAELLQLPVDVLVPAALEKQITQDNAAQVQAKVIFEVANGPITAAADAILAQKGIPVFPDILVNAGGVTVSYFEWVQNRSGWYWSAAEVDQKLQERMLRETNEIWHIAQAKTIPFRTAAYVHALGRISDAIKARGTRDDYQGQH</sequence>
<dbReference type="Pfam" id="PF00208">
    <property type="entry name" value="ELFV_dehydrog"/>
    <property type="match status" value="1"/>
</dbReference>
<dbReference type="InterPro" id="IPR046346">
    <property type="entry name" value="Aminoacid_DH-like_N_sf"/>
</dbReference>
<proteinExistence type="inferred from homology"/>
<name>A0AAE4K071_9CYAN</name>
<dbReference type="PRINTS" id="PR00082">
    <property type="entry name" value="GLFDHDRGNASE"/>
</dbReference>
<dbReference type="GO" id="GO:0000166">
    <property type="term" value="F:nucleotide binding"/>
    <property type="evidence" value="ECO:0007669"/>
    <property type="project" value="UniProtKB-KW"/>
</dbReference>
<dbReference type="InterPro" id="IPR006095">
    <property type="entry name" value="Glu/Leu/Phe/Val/Trp_DH"/>
</dbReference>
<dbReference type="Gene3D" id="3.40.50.10860">
    <property type="entry name" value="Leucine Dehydrogenase, chain A, domain 1"/>
    <property type="match status" value="1"/>
</dbReference>
<feature type="active site" description="Proton donor" evidence="4">
    <location>
        <position position="104"/>
    </location>
</feature>
<dbReference type="SMART" id="SM00839">
    <property type="entry name" value="ELFV_dehydrog"/>
    <property type="match status" value="1"/>
</dbReference>
<feature type="binding site" evidence="5">
    <location>
        <position position="356"/>
    </location>
    <ligand>
        <name>substrate</name>
    </ligand>
</feature>
<dbReference type="RefSeq" id="WP_322878875.1">
    <property type="nucleotide sequence ID" value="NZ_JAVMIP010000014.1"/>
</dbReference>
<accession>A0AAE4K071</accession>
<dbReference type="Pfam" id="PF02812">
    <property type="entry name" value="ELFV_dehydrog_N"/>
    <property type="match status" value="1"/>
</dbReference>
<dbReference type="InterPro" id="IPR033922">
    <property type="entry name" value="NAD_bind_Glu_DH"/>
</dbReference>
<dbReference type="GO" id="GO:0004352">
    <property type="term" value="F:glutamate dehydrogenase (NAD+) activity"/>
    <property type="evidence" value="ECO:0007669"/>
    <property type="project" value="TreeGrafter"/>
</dbReference>
<dbReference type="InterPro" id="IPR036291">
    <property type="entry name" value="NAD(P)-bd_dom_sf"/>
</dbReference>
<dbReference type="Proteomes" id="UP001268256">
    <property type="component" value="Unassembled WGS sequence"/>
</dbReference>
<dbReference type="SUPFAM" id="SSF51735">
    <property type="entry name" value="NAD(P)-binding Rossmann-fold domains"/>
    <property type="match status" value="1"/>
</dbReference>
<evidence type="ECO:0000256" key="1">
    <source>
        <dbReference type="ARBA" id="ARBA00006382"/>
    </source>
</evidence>
<feature type="site" description="Important for catalysis" evidence="6">
    <location>
        <position position="144"/>
    </location>
</feature>
<evidence type="ECO:0000313" key="9">
    <source>
        <dbReference type="EMBL" id="MDS3861642.1"/>
    </source>
</evidence>
<dbReference type="Gene3D" id="3.40.50.720">
    <property type="entry name" value="NAD(P)-binding Rossmann-like Domain"/>
    <property type="match status" value="1"/>
</dbReference>
<protein>
    <recommendedName>
        <fullName evidence="3">Glutamate dehydrogenase</fullName>
    </recommendedName>
</protein>
<dbReference type="InterPro" id="IPR006096">
    <property type="entry name" value="Glu/Leu/Phe/Val/Trp_DH_C"/>
</dbReference>
<dbReference type="EMBL" id="JAVMIP010000014">
    <property type="protein sequence ID" value="MDS3861642.1"/>
    <property type="molecule type" value="Genomic_DNA"/>
</dbReference>
<dbReference type="CDD" id="cd01076">
    <property type="entry name" value="NAD_bind_1_Glu_DH"/>
    <property type="match status" value="1"/>
</dbReference>
<keyword evidence="5" id="KW-0520">NAD</keyword>
<comment type="similarity">
    <text evidence="1 3 7">Belongs to the Glu/Leu/Phe/Val dehydrogenases family.</text>
</comment>
<evidence type="ECO:0000256" key="7">
    <source>
        <dbReference type="RuleBase" id="RU004417"/>
    </source>
</evidence>
<reference evidence="10" key="1">
    <citation type="submission" date="2023-07" db="EMBL/GenBank/DDBJ databases">
        <authorList>
            <person name="Luz R."/>
            <person name="Cordeiro R."/>
            <person name="Fonseca A."/>
            <person name="Goncalves V."/>
        </authorList>
    </citation>
    <scope>NUCLEOTIDE SEQUENCE [LARGE SCALE GENOMIC DNA]</scope>
    <source>
        <strain evidence="10">BACA0444</strain>
    </source>
</reference>
<evidence type="ECO:0000256" key="4">
    <source>
        <dbReference type="PIRSR" id="PIRSR000185-1"/>
    </source>
</evidence>